<evidence type="ECO:0000313" key="4">
    <source>
        <dbReference type="EMBL" id="KPU45656.1"/>
    </source>
</evidence>
<reference evidence="4 5" key="1">
    <citation type="submission" date="2015-09" db="EMBL/GenBank/DDBJ databases">
        <title>Genome sequence of Oxobacter pfennigii DSM 3222.</title>
        <authorList>
            <person name="Poehlein A."/>
            <person name="Bengelsdorf F.R."/>
            <person name="Schiel-Bengelsdorf B."/>
            <person name="Duerre P."/>
            <person name="Daniel R."/>
        </authorList>
    </citation>
    <scope>NUCLEOTIDE SEQUENCE [LARGE SCALE GENOMIC DNA]</scope>
    <source>
        <strain evidence="4 5">DSM 3222</strain>
    </source>
</reference>
<dbReference type="InterPro" id="IPR005814">
    <property type="entry name" value="Aminotrans_3"/>
</dbReference>
<keyword evidence="2 3" id="KW-0663">Pyridoxal phosphate</keyword>
<keyword evidence="4" id="KW-0032">Aminotransferase</keyword>
<dbReference type="GO" id="GO:0030170">
    <property type="term" value="F:pyridoxal phosphate binding"/>
    <property type="evidence" value="ECO:0007669"/>
    <property type="project" value="InterPro"/>
</dbReference>
<dbReference type="Proteomes" id="UP000050326">
    <property type="component" value="Unassembled WGS sequence"/>
</dbReference>
<keyword evidence="4" id="KW-0670">Pyruvate</keyword>
<dbReference type="PANTHER" id="PTHR43094">
    <property type="entry name" value="AMINOTRANSFERASE"/>
    <property type="match status" value="1"/>
</dbReference>
<dbReference type="PANTHER" id="PTHR43094:SF1">
    <property type="entry name" value="AMINOTRANSFERASE CLASS-III"/>
    <property type="match status" value="1"/>
</dbReference>
<dbReference type="InterPro" id="IPR015421">
    <property type="entry name" value="PyrdxlP-dep_Trfase_major"/>
</dbReference>
<evidence type="ECO:0000256" key="2">
    <source>
        <dbReference type="ARBA" id="ARBA00022898"/>
    </source>
</evidence>
<protein>
    <submittedName>
        <fullName evidence="4">Taurine--pyruvate aminotransferase</fullName>
        <ecNumber evidence="4">2.6.1.77</ecNumber>
    </submittedName>
</protein>
<dbReference type="Gene3D" id="3.90.1150.10">
    <property type="entry name" value="Aspartate Aminotransferase, domain 1"/>
    <property type="match status" value="1"/>
</dbReference>
<dbReference type="CDD" id="cd00610">
    <property type="entry name" value="OAT_like"/>
    <property type="match status" value="1"/>
</dbReference>
<sequence length="446" mass="49915">MRAYTLSEEEVKSYGKDYNLYSWSVQGKVDPMVVSKAEGIYIYDAKGAKYYDMSSQLVNANIGHGNKKVIEAIKTQAERLAYIAPSYAIDVRSELARRVVEIAPDNMGSVFFTLGGTDANEGAIRIAKLYTKRSKIFSRYRSYHGSTFGSGNLTGEPRRYPSEPGIPGFIKFFDPYIYRAGIDFKSEEEASKYYVDKFREQVIYEGRESVAAVFLETVTGSNGIIIPPKGYLQGIRNVCDEFGILMVCDEVMAGFGRTGEYFACNNWNVKPDIITFAKGITCGYVPLGGILIDKKITAYFKDNVLNTGLTYSAHPISCAAGCATLDVYKEENLLENSKNMGKILGEILESLKDKHKSVGDVRYIGLFSAIELVKDKETREALVPYGMDPEKIMPRILGMLRQKGFLTYSHENMLIVAPPLIIKEDELRAAMKIMDEVLDEVDKMIE</sequence>
<name>A0A0N8NTS6_9CLOT</name>
<dbReference type="EMBL" id="LKET01000021">
    <property type="protein sequence ID" value="KPU45656.1"/>
    <property type="molecule type" value="Genomic_DNA"/>
</dbReference>
<accession>A0A0N8NTS6</accession>
<organism evidence="4 5">
    <name type="scientific">Oxobacter pfennigii</name>
    <dbReference type="NCBI Taxonomy" id="36849"/>
    <lineage>
        <taxon>Bacteria</taxon>
        <taxon>Bacillati</taxon>
        <taxon>Bacillota</taxon>
        <taxon>Clostridia</taxon>
        <taxon>Eubacteriales</taxon>
        <taxon>Clostridiaceae</taxon>
        <taxon>Oxobacter</taxon>
    </lineage>
</organism>
<dbReference type="GO" id="GO:0005829">
    <property type="term" value="C:cytosol"/>
    <property type="evidence" value="ECO:0007669"/>
    <property type="project" value="TreeGrafter"/>
</dbReference>
<evidence type="ECO:0000256" key="3">
    <source>
        <dbReference type="RuleBase" id="RU003560"/>
    </source>
</evidence>
<dbReference type="PROSITE" id="PS00600">
    <property type="entry name" value="AA_TRANSFER_CLASS_3"/>
    <property type="match status" value="1"/>
</dbReference>
<evidence type="ECO:0000313" key="5">
    <source>
        <dbReference type="Proteomes" id="UP000050326"/>
    </source>
</evidence>
<dbReference type="SUPFAM" id="SSF53383">
    <property type="entry name" value="PLP-dependent transferases"/>
    <property type="match status" value="1"/>
</dbReference>
<dbReference type="OrthoDB" id="9801052at2"/>
<dbReference type="EC" id="2.6.1.77" evidence="4"/>
<dbReference type="PATRIC" id="fig|36849.3.peg.948"/>
<dbReference type="Gene3D" id="3.40.640.10">
    <property type="entry name" value="Type I PLP-dependent aspartate aminotransferase-like (Major domain)"/>
    <property type="match status" value="1"/>
</dbReference>
<dbReference type="InterPro" id="IPR015422">
    <property type="entry name" value="PyrdxlP-dep_Trfase_small"/>
</dbReference>
<dbReference type="AlphaFoldDB" id="A0A0N8NTS6"/>
<dbReference type="InterPro" id="IPR049704">
    <property type="entry name" value="Aminotrans_3_PPA_site"/>
</dbReference>
<comment type="caution">
    <text evidence="4">The sequence shown here is derived from an EMBL/GenBank/DDBJ whole genome shotgun (WGS) entry which is preliminary data.</text>
</comment>
<proteinExistence type="inferred from homology"/>
<keyword evidence="4" id="KW-0808">Transferase</keyword>
<evidence type="ECO:0000256" key="1">
    <source>
        <dbReference type="ARBA" id="ARBA00008954"/>
    </source>
</evidence>
<dbReference type="InterPro" id="IPR015424">
    <property type="entry name" value="PyrdxlP-dep_Trfase"/>
</dbReference>
<comment type="similarity">
    <text evidence="1 3">Belongs to the class-III pyridoxal-phosphate-dependent aminotransferase family.</text>
</comment>
<dbReference type="GO" id="GO:0031299">
    <property type="term" value="F:taurine-pyruvate aminotransferase activity"/>
    <property type="evidence" value="ECO:0007669"/>
    <property type="project" value="UniProtKB-EC"/>
</dbReference>
<gene>
    <name evidence="4" type="primary">tpa</name>
    <name evidence="4" type="ORF">OXPF_08890</name>
</gene>
<dbReference type="NCBIfam" id="NF004718">
    <property type="entry name" value="PRK06062.1"/>
    <property type="match status" value="1"/>
</dbReference>
<keyword evidence="5" id="KW-1185">Reference proteome</keyword>
<dbReference type="Pfam" id="PF00202">
    <property type="entry name" value="Aminotran_3"/>
    <property type="match status" value="1"/>
</dbReference>
<dbReference type="RefSeq" id="WP_054873993.1">
    <property type="nucleotide sequence ID" value="NZ_LKET01000021.1"/>
</dbReference>
<dbReference type="STRING" id="36849.OXPF_08890"/>